<evidence type="ECO:0000313" key="2">
    <source>
        <dbReference type="Proteomes" id="UP000186156"/>
    </source>
</evidence>
<organism evidence="1 2">
    <name type="scientific">Alicyclobacillus vulcanalis</name>
    <dbReference type="NCBI Taxonomy" id="252246"/>
    <lineage>
        <taxon>Bacteria</taxon>
        <taxon>Bacillati</taxon>
        <taxon>Bacillota</taxon>
        <taxon>Bacilli</taxon>
        <taxon>Bacillales</taxon>
        <taxon>Alicyclobacillaceae</taxon>
        <taxon>Alicyclobacillus</taxon>
    </lineage>
</organism>
<dbReference type="EMBL" id="FTOO01000003">
    <property type="protein sequence ID" value="SIS74652.1"/>
    <property type="molecule type" value="Genomic_DNA"/>
</dbReference>
<reference evidence="2" key="1">
    <citation type="submission" date="2017-01" db="EMBL/GenBank/DDBJ databases">
        <authorList>
            <person name="Varghese N."/>
            <person name="Submissions S."/>
        </authorList>
    </citation>
    <scope>NUCLEOTIDE SEQUENCE [LARGE SCALE GENOMIC DNA]</scope>
    <source>
        <strain evidence="2">DSM 16176</strain>
    </source>
</reference>
<proteinExistence type="predicted"/>
<name>A0A1N7LLI4_9BACL</name>
<dbReference type="STRING" id="252246.SAMN05421799_103232"/>
<sequence>MVRLQHVTGHYQVFFHHVARRLKRHRARWNKQGTDVLVRLMAARANGGNLPVIAQSDCIKHTKKVGVPTRVSVKEEEVGRKVEDAARWLSTHRQALVGPHADRPWVKYMLRELARLPHTIA</sequence>
<keyword evidence="2" id="KW-1185">Reference proteome</keyword>
<accession>A0A1N7LLI4</accession>
<dbReference type="OrthoDB" id="1719576at2"/>
<dbReference type="Proteomes" id="UP000186156">
    <property type="component" value="Unassembled WGS sequence"/>
</dbReference>
<evidence type="ECO:0000313" key="1">
    <source>
        <dbReference type="EMBL" id="SIS74652.1"/>
    </source>
</evidence>
<protein>
    <submittedName>
        <fullName evidence="1">Uncharacterized protein</fullName>
    </submittedName>
</protein>
<dbReference type="AlphaFoldDB" id="A0A1N7LLI4"/>
<gene>
    <name evidence="1" type="ORF">SAMN05421799_103232</name>
</gene>